<dbReference type="SUPFAM" id="SSF52091">
    <property type="entry name" value="SpoIIaa-like"/>
    <property type="match status" value="1"/>
</dbReference>
<gene>
    <name evidence="2" type="ORF">GBAR_LOCUS30347</name>
</gene>
<proteinExistence type="predicted"/>
<evidence type="ECO:0000313" key="3">
    <source>
        <dbReference type="Proteomes" id="UP001174909"/>
    </source>
</evidence>
<evidence type="ECO:0000313" key="2">
    <source>
        <dbReference type="EMBL" id="CAI8055623.1"/>
    </source>
</evidence>
<protein>
    <recommendedName>
        <fullName evidence="1">STAS domain-containing protein</fullName>
    </recommendedName>
</protein>
<dbReference type="EMBL" id="CASHTH010004289">
    <property type="protein sequence ID" value="CAI8055623.1"/>
    <property type="molecule type" value="Genomic_DNA"/>
</dbReference>
<dbReference type="AlphaFoldDB" id="A0AA35TX98"/>
<keyword evidence="3" id="KW-1185">Reference proteome</keyword>
<dbReference type="CDD" id="cd07043">
    <property type="entry name" value="STAS_anti-anti-sigma_factors"/>
    <property type="match status" value="1"/>
</dbReference>
<dbReference type="InterPro" id="IPR002645">
    <property type="entry name" value="STAS_dom"/>
</dbReference>
<organism evidence="2 3">
    <name type="scientific">Geodia barretti</name>
    <name type="common">Barrett's horny sponge</name>
    <dbReference type="NCBI Taxonomy" id="519541"/>
    <lineage>
        <taxon>Eukaryota</taxon>
        <taxon>Metazoa</taxon>
        <taxon>Porifera</taxon>
        <taxon>Demospongiae</taxon>
        <taxon>Heteroscleromorpha</taxon>
        <taxon>Tetractinellida</taxon>
        <taxon>Astrophorina</taxon>
        <taxon>Geodiidae</taxon>
        <taxon>Geodia</taxon>
    </lineage>
</organism>
<feature type="domain" description="STAS" evidence="1">
    <location>
        <begin position="1"/>
        <end position="93"/>
    </location>
</feature>
<dbReference type="PANTHER" id="PTHR33495">
    <property type="entry name" value="ANTI-SIGMA FACTOR ANTAGONIST TM_1081-RELATED-RELATED"/>
    <property type="match status" value="1"/>
</dbReference>
<name>A0AA35TX98_GEOBA</name>
<dbReference type="PROSITE" id="PS50801">
    <property type="entry name" value="STAS"/>
    <property type="match status" value="1"/>
</dbReference>
<reference evidence="2" key="1">
    <citation type="submission" date="2023-03" db="EMBL/GenBank/DDBJ databases">
        <authorList>
            <person name="Steffen K."/>
            <person name="Cardenas P."/>
        </authorList>
    </citation>
    <scope>NUCLEOTIDE SEQUENCE</scope>
</reference>
<comment type="caution">
    <text evidence="2">The sequence shown here is derived from an EMBL/GenBank/DDBJ whole genome shotgun (WGS) entry which is preliminary data.</text>
</comment>
<dbReference type="Gene3D" id="3.30.750.24">
    <property type="entry name" value="STAS domain"/>
    <property type="match status" value="1"/>
</dbReference>
<evidence type="ECO:0000259" key="1">
    <source>
        <dbReference type="PROSITE" id="PS50801"/>
    </source>
</evidence>
<dbReference type="InterPro" id="IPR036513">
    <property type="entry name" value="STAS_dom_sf"/>
</dbReference>
<dbReference type="Proteomes" id="UP001174909">
    <property type="component" value="Unassembled WGS sequence"/>
</dbReference>
<dbReference type="Pfam" id="PF01740">
    <property type="entry name" value="STAS"/>
    <property type="match status" value="1"/>
</dbReference>
<accession>A0AA35TX98</accession>
<dbReference type="GO" id="GO:0043856">
    <property type="term" value="F:anti-sigma factor antagonist activity"/>
    <property type="evidence" value="ECO:0007669"/>
    <property type="project" value="TreeGrafter"/>
</dbReference>
<sequence length="98" mass="10718">MIGAANAEIREQINEELEEHFDSPKVIFNLENVTRMDSSGLGTLVSVNVTVSRKGGRTALVNAGAHIRNLLILGRLMSVFENYNSEEEGILALTSEES</sequence>